<gene>
    <name evidence="12" type="ORF">GJ744_007722</name>
</gene>
<protein>
    <recommendedName>
        <fullName evidence="11">C2H2-type domain-containing protein</fullName>
    </recommendedName>
</protein>
<keyword evidence="5" id="KW-0862">Zinc</keyword>
<evidence type="ECO:0000256" key="1">
    <source>
        <dbReference type="ARBA" id="ARBA00004123"/>
    </source>
</evidence>
<dbReference type="PANTHER" id="PTHR40626">
    <property type="entry name" value="MIP31509P"/>
    <property type="match status" value="1"/>
</dbReference>
<evidence type="ECO:0000256" key="7">
    <source>
        <dbReference type="ARBA" id="ARBA00023163"/>
    </source>
</evidence>
<evidence type="ECO:0000256" key="6">
    <source>
        <dbReference type="ARBA" id="ARBA00023015"/>
    </source>
</evidence>
<comment type="caution">
    <text evidence="12">The sequence shown here is derived from an EMBL/GenBank/DDBJ whole genome shotgun (WGS) entry which is preliminary data.</text>
</comment>
<dbReference type="AlphaFoldDB" id="A0A8H7EBD5"/>
<dbReference type="Pfam" id="PF00096">
    <property type="entry name" value="zf-C2H2"/>
    <property type="match status" value="1"/>
</dbReference>
<name>A0A8H7EBD5_9EURO</name>
<accession>A0A8H7EBD5</accession>
<keyword evidence="2" id="KW-0479">Metal-binding</keyword>
<evidence type="ECO:0000256" key="10">
    <source>
        <dbReference type="SAM" id="MobiDB-lite"/>
    </source>
</evidence>
<feature type="compositionally biased region" description="Polar residues" evidence="10">
    <location>
        <begin position="625"/>
        <end position="647"/>
    </location>
</feature>
<dbReference type="Gene3D" id="3.30.160.60">
    <property type="entry name" value="Classic Zinc Finger"/>
    <property type="match status" value="2"/>
</dbReference>
<dbReference type="PANTHER" id="PTHR40626:SF32">
    <property type="entry name" value="ZINC FINGER PROTEIN RST2"/>
    <property type="match status" value="1"/>
</dbReference>
<feature type="compositionally biased region" description="Pro residues" evidence="10">
    <location>
        <begin position="588"/>
        <end position="605"/>
    </location>
</feature>
<feature type="compositionally biased region" description="Polar residues" evidence="10">
    <location>
        <begin position="386"/>
        <end position="396"/>
    </location>
</feature>
<sequence>MSAMTFQPVNSPSLQPDHSREFHDESNTPTTPRARATQISTKQVMVDSGQNLTKTVVPTSASNLPGQRPLPTSPFATQAEHGTKISMLQRGGSNNSGQSNQTAEEMEVDGSDEEQDGSDNETESGDPGRSSKKKKGQRFFCTDFPPCNLSFTRSEHLARHIRKHTGERPFQCHCNRRFSRLDNLRQHAQTVHVNEDIPAESLAATGTRYQRQIRTEKLRPAGSRARSGNLGSQGGHSRGHSRNLSASSIGSTASNYSTNETRRRPPPLLMATDVTTRPQLTLEPPGTPPSHYRGYSTNSPGGMTTPTSSTYSANPGSPGYGSFMESPVSGTSRMAGFYGSRTPGRRLSVPSSANTFHTVHNHTQPHPYMSPLPSSTSSFSNNPSNLASPTSSQFSYSRMEPNISPAEAELRRRTWHPSSYAASGFNYSRPATSGLSFSQTPDALQPALTPYASAAAGQAPRLPGIESFDEVRNRPSTPPRRQPSPMLIDTPPQSTLLTNHGTFQRHAPPASDHRRGHFSWDGSHHGPFSRPDLQTNLSRDATSWGQQTLNEIHNAASRPIFQSAVATTYRPGGIIVQNEPTRQAHVESPPPPPLQQQQQQPPPNTPQRSKRLGWYNGPPSAGPYVSQTARRSPEDSSSSDGIATPGTSAAEVHPAIMHSNGYIEPHHPVLPAEAQADACVPELSNHPAPLRGQAPRPSYLSGRSNTNNDMGRLEALVAVATSEDKAATVAR</sequence>
<feature type="compositionally biased region" description="Polar residues" evidence="10">
    <location>
        <begin position="532"/>
        <end position="542"/>
    </location>
</feature>
<dbReference type="EMBL" id="JAACFV010000004">
    <property type="protein sequence ID" value="KAF7513671.1"/>
    <property type="molecule type" value="Genomic_DNA"/>
</dbReference>
<feature type="region of interest" description="Disordered" evidence="10">
    <location>
        <begin position="581"/>
        <end position="647"/>
    </location>
</feature>
<dbReference type="FunFam" id="3.30.160.60:FF:000758">
    <property type="entry name" value="C2H2 transcription factor, putative"/>
    <property type="match status" value="1"/>
</dbReference>
<evidence type="ECO:0000313" key="12">
    <source>
        <dbReference type="EMBL" id="KAF7513671.1"/>
    </source>
</evidence>
<evidence type="ECO:0000256" key="2">
    <source>
        <dbReference type="ARBA" id="ARBA00022723"/>
    </source>
</evidence>
<evidence type="ECO:0000256" key="9">
    <source>
        <dbReference type="PROSITE-ProRule" id="PRU00042"/>
    </source>
</evidence>
<reference evidence="12" key="1">
    <citation type="submission" date="2020-02" db="EMBL/GenBank/DDBJ databases">
        <authorList>
            <person name="Palmer J.M."/>
        </authorList>
    </citation>
    <scope>NUCLEOTIDE SEQUENCE</scope>
    <source>
        <strain evidence="12">EPUS1.4</strain>
        <tissue evidence="12">Thallus</tissue>
    </source>
</reference>
<evidence type="ECO:0000256" key="4">
    <source>
        <dbReference type="ARBA" id="ARBA00022771"/>
    </source>
</evidence>
<feature type="region of interest" description="Disordered" evidence="10">
    <location>
        <begin position="205"/>
        <end position="314"/>
    </location>
</feature>
<keyword evidence="13" id="KW-1185">Reference proteome</keyword>
<dbReference type="GO" id="GO:0008270">
    <property type="term" value="F:zinc ion binding"/>
    <property type="evidence" value="ECO:0007669"/>
    <property type="project" value="UniProtKB-KW"/>
</dbReference>
<keyword evidence="8" id="KW-0539">Nucleus</keyword>
<dbReference type="GO" id="GO:0000981">
    <property type="term" value="F:DNA-binding transcription factor activity, RNA polymerase II-specific"/>
    <property type="evidence" value="ECO:0007669"/>
    <property type="project" value="InterPro"/>
</dbReference>
<dbReference type="InterPro" id="IPR013087">
    <property type="entry name" value="Znf_C2H2_type"/>
</dbReference>
<feature type="compositionally biased region" description="Low complexity" evidence="10">
    <location>
        <begin position="371"/>
        <end position="385"/>
    </location>
</feature>
<keyword evidence="3" id="KW-0677">Repeat</keyword>
<keyword evidence="7" id="KW-0804">Transcription</keyword>
<feature type="region of interest" description="Disordered" evidence="10">
    <location>
        <begin position="455"/>
        <end position="542"/>
    </location>
</feature>
<feature type="compositionally biased region" description="Polar residues" evidence="10">
    <location>
        <begin position="27"/>
        <end position="65"/>
    </location>
</feature>
<keyword evidence="4 9" id="KW-0863">Zinc-finger</keyword>
<dbReference type="PROSITE" id="PS50157">
    <property type="entry name" value="ZINC_FINGER_C2H2_2"/>
    <property type="match status" value="2"/>
</dbReference>
<organism evidence="12 13">
    <name type="scientific">Endocarpon pusillum</name>
    <dbReference type="NCBI Taxonomy" id="364733"/>
    <lineage>
        <taxon>Eukaryota</taxon>
        <taxon>Fungi</taxon>
        <taxon>Dikarya</taxon>
        <taxon>Ascomycota</taxon>
        <taxon>Pezizomycotina</taxon>
        <taxon>Eurotiomycetes</taxon>
        <taxon>Chaetothyriomycetidae</taxon>
        <taxon>Verrucariales</taxon>
        <taxon>Verrucariaceae</taxon>
        <taxon>Endocarpon</taxon>
    </lineage>
</organism>
<feature type="compositionally biased region" description="Polar residues" evidence="10">
    <location>
        <begin position="91"/>
        <end position="103"/>
    </location>
</feature>
<feature type="compositionally biased region" description="Polar residues" evidence="10">
    <location>
        <begin position="1"/>
        <end position="16"/>
    </location>
</feature>
<comment type="subcellular location">
    <subcellularLocation>
        <location evidence="1">Nucleus</location>
    </subcellularLocation>
</comment>
<feature type="region of interest" description="Disordered" evidence="10">
    <location>
        <begin position="356"/>
        <end position="399"/>
    </location>
</feature>
<feature type="region of interest" description="Disordered" evidence="10">
    <location>
        <begin position="685"/>
        <end position="708"/>
    </location>
</feature>
<dbReference type="InterPro" id="IPR036236">
    <property type="entry name" value="Znf_C2H2_sf"/>
</dbReference>
<feature type="domain" description="C2H2-type" evidence="11">
    <location>
        <begin position="139"/>
        <end position="169"/>
    </location>
</feature>
<evidence type="ECO:0000256" key="5">
    <source>
        <dbReference type="ARBA" id="ARBA00022833"/>
    </source>
</evidence>
<feature type="region of interest" description="Disordered" evidence="10">
    <location>
        <begin position="1"/>
        <end position="137"/>
    </location>
</feature>
<feature type="domain" description="C2H2-type" evidence="11">
    <location>
        <begin position="170"/>
        <end position="197"/>
    </location>
</feature>
<dbReference type="FunFam" id="3.30.160.60:FF:000606">
    <property type="entry name" value="C2H2 transcription factor, putative"/>
    <property type="match status" value="1"/>
</dbReference>
<evidence type="ECO:0000256" key="8">
    <source>
        <dbReference type="ARBA" id="ARBA00023242"/>
    </source>
</evidence>
<dbReference type="InterPro" id="IPR051059">
    <property type="entry name" value="VerF-like"/>
</dbReference>
<keyword evidence="6" id="KW-0805">Transcription regulation</keyword>
<evidence type="ECO:0000313" key="13">
    <source>
        <dbReference type="Proteomes" id="UP000606974"/>
    </source>
</evidence>
<dbReference type="GO" id="GO:0005634">
    <property type="term" value="C:nucleus"/>
    <property type="evidence" value="ECO:0007669"/>
    <property type="project" value="UniProtKB-SubCell"/>
</dbReference>
<evidence type="ECO:0000256" key="3">
    <source>
        <dbReference type="ARBA" id="ARBA00022737"/>
    </source>
</evidence>
<feature type="compositionally biased region" description="Polar residues" evidence="10">
    <location>
        <begin position="243"/>
        <end position="259"/>
    </location>
</feature>
<dbReference type="GO" id="GO:0051701">
    <property type="term" value="P:biological process involved in interaction with host"/>
    <property type="evidence" value="ECO:0007669"/>
    <property type="project" value="UniProtKB-ARBA"/>
</dbReference>
<dbReference type="SUPFAM" id="SSF57667">
    <property type="entry name" value="beta-beta-alpha zinc fingers"/>
    <property type="match status" value="1"/>
</dbReference>
<feature type="compositionally biased region" description="Acidic residues" evidence="10">
    <location>
        <begin position="104"/>
        <end position="124"/>
    </location>
</feature>
<dbReference type="GO" id="GO:0000978">
    <property type="term" value="F:RNA polymerase II cis-regulatory region sequence-specific DNA binding"/>
    <property type="evidence" value="ECO:0007669"/>
    <property type="project" value="InterPro"/>
</dbReference>
<evidence type="ECO:0000259" key="11">
    <source>
        <dbReference type="PROSITE" id="PS50157"/>
    </source>
</evidence>
<dbReference type="OrthoDB" id="624345at2759"/>
<feature type="compositionally biased region" description="Low complexity" evidence="10">
    <location>
        <begin position="296"/>
        <end position="312"/>
    </location>
</feature>
<dbReference type="Proteomes" id="UP000606974">
    <property type="component" value="Unassembled WGS sequence"/>
</dbReference>
<dbReference type="GO" id="GO:0000785">
    <property type="term" value="C:chromatin"/>
    <property type="evidence" value="ECO:0007669"/>
    <property type="project" value="TreeGrafter"/>
</dbReference>
<feature type="compositionally biased region" description="Polar residues" evidence="10">
    <location>
        <begin position="491"/>
        <end position="502"/>
    </location>
</feature>
<feature type="compositionally biased region" description="Basic and acidic residues" evidence="10">
    <location>
        <begin position="17"/>
        <end position="26"/>
    </location>
</feature>
<proteinExistence type="predicted"/>